<evidence type="ECO:0000313" key="5">
    <source>
        <dbReference type="Proteomes" id="UP000440578"/>
    </source>
</evidence>
<keyword evidence="1" id="KW-0963">Cytoplasm</keyword>
<dbReference type="Proteomes" id="UP000440578">
    <property type="component" value="Unassembled WGS sequence"/>
</dbReference>
<reference evidence="4 5" key="1">
    <citation type="submission" date="2019-07" db="EMBL/GenBank/DDBJ databases">
        <title>Draft genome assembly of a fouling barnacle, Amphibalanus amphitrite (Darwin, 1854): The first reference genome for Thecostraca.</title>
        <authorList>
            <person name="Kim W."/>
        </authorList>
    </citation>
    <scope>NUCLEOTIDE SEQUENCE [LARGE SCALE GENOMIC DNA]</scope>
    <source>
        <strain evidence="4">SNU_AA5</strain>
        <tissue evidence="4">Soma without cirri and trophi</tissue>
    </source>
</reference>
<evidence type="ECO:0000256" key="2">
    <source>
        <dbReference type="ARBA" id="ARBA00023212"/>
    </source>
</evidence>
<proteinExistence type="predicted"/>
<evidence type="ECO:0000313" key="4">
    <source>
        <dbReference type="EMBL" id="KAF0289303.1"/>
    </source>
</evidence>
<evidence type="ECO:0000256" key="1">
    <source>
        <dbReference type="ARBA" id="ARBA00022490"/>
    </source>
</evidence>
<feature type="compositionally biased region" description="Low complexity" evidence="3">
    <location>
        <begin position="144"/>
        <end position="181"/>
    </location>
</feature>
<gene>
    <name evidence="4" type="primary">Fgfr1op</name>
    <name evidence="4" type="ORF">FJT64_001330</name>
</gene>
<dbReference type="PANTHER" id="PTHR15431:SF9">
    <property type="entry name" value="CENTROSOMAL PROTEIN 43"/>
    <property type="match status" value="1"/>
</dbReference>
<keyword evidence="2" id="KW-0206">Cytoskeleton</keyword>
<sequence length="304" mass="31078">MSSSLMAEDECEVELRDLVTEALENNGVLPKLRAQLRASVFLALDETAGSGSGDQSSRFQSEALLSVAGRPVGRRCLALVRELLACLQLDCTLSVLDAELESVAGWREERPRLAAALGLSPTEHEPVLVALLEAHSGASGGGATTSPPATGTSTGAAPTPDPEPASAADSGPAAGSGSASASDEEDSFFDSLPKVRSLGVSRPTAEPPPPSLPAARPVGELPPLTGRGTLPPLRHGQLPSLSAAPAPAEKPPAEPERDATDGSISEDLDLGGDSILSELQSDGLTDDVSIKSTADLQADVIENM</sequence>
<dbReference type="OrthoDB" id="2160638at2759"/>
<dbReference type="Gene3D" id="1.20.960.40">
    <property type="match status" value="1"/>
</dbReference>
<organism evidence="4 5">
    <name type="scientific">Amphibalanus amphitrite</name>
    <name type="common">Striped barnacle</name>
    <name type="synonym">Balanus amphitrite</name>
    <dbReference type="NCBI Taxonomy" id="1232801"/>
    <lineage>
        <taxon>Eukaryota</taxon>
        <taxon>Metazoa</taxon>
        <taxon>Ecdysozoa</taxon>
        <taxon>Arthropoda</taxon>
        <taxon>Crustacea</taxon>
        <taxon>Multicrustacea</taxon>
        <taxon>Cirripedia</taxon>
        <taxon>Thoracica</taxon>
        <taxon>Thoracicalcarea</taxon>
        <taxon>Balanomorpha</taxon>
        <taxon>Balanoidea</taxon>
        <taxon>Balanidae</taxon>
        <taxon>Amphibalaninae</taxon>
        <taxon>Amphibalanus</taxon>
    </lineage>
</organism>
<accession>A0A6A4V6H5</accession>
<dbReference type="AlphaFoldDB" id="A0A6A4V6H5"/>
<keyword evidence="5" id="KW-1185">Reference proteome</keyword>
<name>A0A6A4V6H5_AMPAM</name>
<dbReference type="EMBL" id="VIIS01002042">
    <property type="protein sequence ID" value="KAF0289303.1"/>
    <property type="molecule type" value="Genomic_DNA"/>
</dbReference>
<feature type="region of interest" description="Disordered" evidence="3">
    <location>
        <begin position="137"/>
        <end position="291"/>
    </location>
</feature>
<dbReference type="PANTHER" id="PTHR15431">
    <property type="entry name" value="FGFR1 ONCOGENE PARTNER/LISH DOMAIN-CONTAINING PROTEIN"/>
    <property type="match status" value="1"/>
</dbReference>
<feature type="compositionally biased region" description="Basic and acidic residues" evidence="3">
    <location>
        <begin position="251"/>
        <end position="260"/>
    </location>
</feature>
<feature type="compositionally biased region" description="Low complexity" evidence="3">
    <location>
        <begin position="213"/>
        <end position="234"/>
    </location>
</feature>
<comment type="caution">
    <text evidence="4">The sequence shown here is derived from an EMBL/GenBank/DDBJ whole genome shotgun (WGS) entry which is preliminary data.</text>
</comment>
<evidence type="ECO:0000256" key="3">
    <source>
        <dbReference type="SAM" id="MobiDB-lite"/>
    </source>
</evidence>
<protein>
    <submittedName>
        <fullName evidence="4">FGFR1 oncogene partner</fullName>
    </submittedName>
</protein>